<accession>D4J5L4</accession>
<evidence type="ECO:0000313" key="2">
    <source>
        <dbReference type="Proteomes" id="UP000008798"/>
    </source>
</evidence>
<dbReference type="KEGG" id="cct:CC1_07600"/>
<proteinExistence type="predicted"/>
<sequence length="41" mass="4764">MVKHLRDSWCSAGAFYVYKHLPQNMERASIRIVSFQNGGCY</sequence>
<dbReference type="AlphaFoldDB" id="D4J5L4"/>
<reference evidence="1 2" key="2">
    <citation type="submission" date="2010-03" db="EMBL/GenBank/DDBJ databases">
        <authorList>
            <person name="Pajon A."/>
        </authorList>
    </citation>
    <scope>NUCLEOTIDE SEQUENCE [LARGE SCALE GENOMIC DNA]</scope>
    <source>
        <strain evidence="1 2">GD/7</strain>
    </source>
</reference>
<dbReference type="STRING" id="717962.CC1_07600"/>
<evidence type="ECO:0000313" key="1">
    <source>
        <dbReference type="EMBL" id="CBK79635.1"/>
    </source>
</evidence>
<dbReference type="EMBL" id="FP929038">
    <property type="protein sequence ID" value="CBK79635.1"/>
    <property type="molecule type" value="Genomic_DNA"/>
</dbReference>
<name>D4J5L4_9FIRM</name>
<reference evidence="1 2" key="1">
    <citation type="submission" date="2010-03" db="EMBL/GenBank/DDBJ databases">
        <title>The genome sequence of Coprococcus catus GD/7.</title>
        <authorList>
            <consortium name="metaHIT consortium -- http://www.metahit.eu/"/>
            <person name="Pajon A."/>
            <person name="Turner K."/>
            <person name="Parkhill J."/>
            <person name="Duncan S."/>
            <person name="Flint H."/>
        </authorList>
    </citation>
    <scope>NUCLEOTIDE SEQUENCE [LARGE SCALE GENOMIC DNA]</scope>
    <source>
        <strain evidence="1 2">GD/7</strain>
    </source>
</reference>
<gene>
    <name evidence="1" type="ORF">CC1_07600</name>
</gene>
<dbReference type="PATRIC" id="fig|717962.3.peg.566"/>
<dbReference type="Proteomes" id="UP000008798">
    <property type="component" value="Chromosome"/>
</dbReference>
<dbReference type="HOGENOM" id="CLU_3268589_0_0_9"/>
<organism evidence="1 2">
    <name type="scientific">Coprococcus catus GD/7</name>
    <dbReference type="NCBI Taxonomy" id="717962"/>
    <lineage>
        <taxon>Bacteria</taxon>
        <taxon>Bacillati</taxon>
        <taxon>Bacillota</taxon>
        <taxon>Clostridia</taxon>
        <taxon>Lachnospirales</taxon>
        <taxon>Lachnospiraceae</taxon>
        <taxon>Coprococcus</taxon>
    </lineage>
</organism>
<protein>
    <submittedName>
        <fullName evidence="1">Uncharacterized protein</fullName>
    </submittedName>
</protein>